<dbReference type="GO" id="GO:0004071">
    <property type="term" value="F:aspartate-ammonia ligase activity"/>
    <property type="evidence" value="ECO:0007669"/>
    <property type="project" value="InterPro"/>
</dbReference>
<accession>A0A345Z266</accession>
<organism evidence="5 6">
    <name type="scientific">Spiroplasma alleghenense</name>
    <dbReference type="NCBI Taxonomy" id="216931"/>
    <lineage>
        <taxon>Bacteria</taxon>
        <taxon>Bacillati</taxon>
        <taxon>Mycoplasmatota</taxon>
        <taxon>Mollicutes</taxon>
        <taxon>Entomoplasmatales</taxon>
        <taxon>Spiroplasmataceae</taxon>
        <taxon>Spiroplasma</taxon>
    </lineage>
</organism>
<proteinExistence type="predicted"/>
<dbReference type="GO" id="GO:0005524">
    <property type="term" value="F:ATP binding"/>
    <property type="evidence" value="ECO:0007669"/>
    <property type="project" value="UniProtKB-KW"/>
</dbReference>
<evidence type="ECO:0000256" key="3">
    <source>
        <dbReference type="ARBA" id="ARBA00022741"/>
    </source>
</evidence>
<evidence type="ECO:0000256" key="4">
    <source>
        <dbReference type="ARBA" id="ARBA00022840"/>
    </source>
</evidence>
<dbReference type="InterPro" id="IPR004618">
    <property type="entry name" value="AsnA"/>
</dbReference>
<evidence type="ECO:0000313" key="6">
    <source>
        <dbReference type="Proteomes" id="UP000254792"/>
    </source>
</evidence>
<dbReference type="InterPro" id="IPR045864">
    <property type="entry name" value="aa-tRNA-synth_II/BPL/LPL"/>
</dbReference>
<dbReference type="GO" id="GO:0005829">
    <property type="term" value="C:cytosol"/>
    <property type="evidence" value="ECO:0007669"/>
    <property type="project" value="TreeGrafter"/>
</dbReference>
<keyword evidence="3" id="KW-0547">Nucleotide-binding</keyword>
<evidence type="ECO:0000313" key="5">
    <source>
        <dbReference type="EMBL" id="AXK50695.1"/>
    </source>
</evidence>
<reference evidence="5 6" key="1">
    <citation type="submission" date="2018-07" db="EMBL/GenBank/DDBJ databases">
        <title>Complete genome sequence of Spiroplasma alleghenense PLHS-1 (ATCC 51752).</title>
        <authorList>
            <person name="Chou L."/>
            <person name="Lee T.-Y."/>
            <person name="Tsai Y.-M."/>
            <person name="Kuo C.-H."/>
        </authorList>
    </citation>
    <scope>NUCLEOTIDE SEQUENCE [LARGE SCALE GENOMIC DNA]</scope>
    <source>
        <strain evidence="5 6">PLHS-1</strain>
    </source>
</reference>
<keyword evidence="6" id="KW-1185">Reference proteome</keyword>
<evidence type="ECO:0000256" key="1">
    <source>
        <dbReference type="ARBA" id="ARBA00022490"/>
    </source>
</evidence>
<name>A0A345Z266_9MOLU</name>
<dbReference type="Pfam" id="PF03590">
    <property type="entry name" value="AsnA"/>
    <property type="match status" value="1"/>
</dbReference>
<dbReference type="KEGG" id="salx:SALLE_v1c00190"/>
<keyword evidence="2" id="KW-0436">Ligase</keyword>
<dbReference type="GO" id="GO:0006529">
    <property type="term" value="P:asparagine biosynthetic process"/>
    <property type="evidence" value="ECO:0007669"/>
    <property type="project" value="InterPro"/>
</dbReference>
<dbReference type="OrthoDB" id="9766088at2"/>
<dbReference type="RefSeq" id="WP_115557625.1">
    <property type="nucleotide sequence ID" value="NZ_CP031376.1"/>
</dbReference>
<dbReference type="SUPFAM" id="SSF55681">
    <property type="entry name" value="Class II aaRS and biotin synthetases"/>
    <property type="match status" value="1"/>
</dbReference>
<keyword evidence="1" id="KW-0963">Cytoplasm</keyword>
<dbReference type="EMBL" id="CP031376">
    <property type="protein sequence ID" value="AXK50695.1"/>
    <property type="molecule type" value="Genomic_DNA"/>
</dbReference>
<evidence type="ECO:0000256" key="2">
    <source>
        <dbReference type="ARBA" id="ARBA00022598"/>
    </source>
</evidence>
<dbReference type="Gene3D" id="3.30.930.10">
    <property type="entry name" value="Bira Bifunctional Protein, Domain 2"/>
    <property type="match status" value="1"/>
</dbReference>
<dbReference type="PANTHER" id="PTHR30073">
    <property type="entry name" value="ASPARTATE--AMMONIA LIGASE"/>
    <property type="match status" value="1"/>
</dbReference>
<gene>
    <name evidence="5" type="primary">asnA</name>
    <name evidence="5" type="ORF">SALLE_v1c00190</name>
</gene>
<dbReference type="PIRSF" id="PIRSF001555">
    <property type="entry name" value="Asp_ammon_ligase"/>
    <property type="match status" value="1"/>
</dbReference>
<protein>
    <submittedName>
        <fullName evidence="5">Asparagine synthetase AsnA</fullName>
    </submittedName>
</protein>
<dbReference type="AlphaFoldDB" id="A0A345Z266"/>
<dbReference type="PANTHER" id="PTHR30073:SF5">
    <property type="entry name" value="ASPARTATE--AMMONIA LIGASE"/>
    <property type="match status" value="1"/>
</dbReference>
<sequence length="334" mass="38854">MKFEIALGYNSKLDKLETLKAINIIKNNLKQKIMERNLLIEINPALVTNKELWLNDDFQGTQRALDFDLVNNNFYGEILQSNNKYRRHFLMKNGLQNVGDGVISDFSCLRRDEKIGNTTSNIYDEIGFEIVVNKYETDYLNDFIVALYGQLISVDEMVKDEFDQLEKEHLSTQITFISFSKLKALYPFISFKERLNRFAKENGSFVLTNFVKKLFNTKDLNNFSEDVFDFNSYSIIYTYNPVTESAVEIAYLSYSVDREILQEQNLLLKENFKTKTGYDHLVTTGKLPLTISGGVYTSKFTMLVLEKNHIAEVQNSIWSKDFEDFCDKNEINIL</sequence>
<keyword evidence="4" id="KW-0067">ATP-binding</keyword>
<dbReference type="Proteomes" id="UP000254792">
    <property type="component" value="Chromosome"/>
</dbReference>